<evidence type="ECO:0000259" key="7">
    <source>
        <dbReference type="PROSITE" id="PS51918"/>
    </source>
</evidence>
<evidence type="ECO:0000256" key="1">
    <source>
        <dbReference type="ARBA" id="ARBA00001966"/>
    </source>
</evidence>
<comment type="caution">
    <text evidence="8">The sequence shown here is derived from an EMBL/GenBank/DDBJ whole genome shotgun (WGS) entry which is preliminary data.</text>
</comment>
<keyword evidence="4" id="KW-0408">Iron</keyword>
<dbReference type="PANTHER" id="PTHR43409">
    <property type="entry name" value="ANAEROBIC MAGNESIUM-PROTOPORPHYRIN IX MONOMETHYL ESTER CYCLASE-RELATED"/>
    <property type="match status" value="1"/>
</dbReference>
<dbReference type="GO" id="GO:0003824">
    <property type="term" value="F:catalytic activity"/>
    <property type="evidence" value="ECO:0007669"/>
    <property type="project" value="InterPro"/>
</dbReference>
<evidence type="ECO:0000256" key="2">
    <source>
        <dbReference type="ARBA" id="ARBA00022691"/>
    </source>
</evidence>
<evidence type="ECO:0000259" key="6">
    <source>
        <dbReference type="PROSITE" id="PS51332"/>
    </source>
</evidence>
<dbReference type="InterPro" id="IPR023404">
    <property type="entry name" value="rSAM_horseshoe"/>
</dbReference>
<keyword evidence="3" id="KW-0479">Metal-binding</keyword>
<dbReference type="InterPro" id="IPR058240">
    <property type="entry name" value="rSAM_sf"/>
</dbReference>
<proteinExistence type="predicted"/>
<dbReference type="EMBL" id="LAZR01003208">
    <property type="protein sequence ID" value="KKN20787.1"/>
    <property type="molecule type" value="Genomic_DNA"/>
</dbReference>
<comment type="cofactor">
    <cofactor evidence="1">
        <name>[4Fe-4S] cluster</name>
        <dbReference type="ChEBI" id="CHEBI:49883"/>
    </cofactor>
</comment>
<dbReference type="InterPro" id="IPR006158">
    <property type="entry name" value="Cobalamin-bd"/>
</dbReference>
<dbReference type="GO" id="GO:0051539">
    <property type="term" value="F:4 iron, 4 sulfur cluster binding"/>
    <property type="evidence" value="ECO:0007669"/>
    <property type="project" value="UniProtKB-KW"/>
</dbReference>
<dbReference type="GO" id="GO:0046872">
    <property type="term" value="F:metal ion binding"/>
    <property type="evidence" value="ECO:0007669"/>
    <property type="project" value="UniProtKB-KW"/>
</dbReference>
<dbReference type="InterPro" id="IPR006638">
    <property type="entry name" value="Elp3/MiaA/NifB-like_rSAM"/>
</dbReference>
<dbReference type="CDD" id="cd02068">
    <property type="entry name" value="radical_SAM_B12_BD"/>
    <property type="match status" value="1"/>
</dbReference>
<dbReference type="AlphaFoldDB" id="A0A0F9P8P4"/>
<dbReference type="CDD" id="cd01335">
    <property type="entry name" value="Radical_SAM"/>
    <property type="match status" value="1"/>
</dbReference>
<dbReference type="Gene3D" id="3.80.30.20">
    <property type="entry name" value="tm_1862 like domain"/>
    <property type="match status" value="1"/>
</dbReference>
<sequence length="413" mass="46908">MKVCLILPMLSNVDHVIYDQPLGLLYLGAVLEQKGIKVEIIDLNFFNNWREELPKHRADAYGIYCSSTLLKTAIEISIFLKETFPNAIRIVGGPHPTSRPEDLKQYFNVVVKGEGERAIIQIIEDIESNKLKSLYHLPHIEDLDSIPYPARHLLSIKKYQRLIAGEKSTGLITARGCPYNCAFCDKNIWGQKPRFRSSENVFGEIKSVITKFNIKAFNIVDDTFTLKKARLFDMLKGFKELGIVWRCLTRVNHINLNILEKMKESGCEEIVFGIESGSQKVLNALNKGVTVEENARAIDLAKEVGILSKASFIVGSPNQDFNTLQETMTFIKNHTPDKIQLCLFTPYPGSPVWEDPEKFGINILTRDVSNYQVVGKDMRGNIVIETDKISKEEIEEIHKKLLTFFNKLGLAPY</sequence>
<protein>
    <submittedName>
        <fullName evidence="8">Uncharacterized protein</fullName>
    </submittedName>
</protein>
<dbReference type="SFLD" id="SFLDS00029">
    <property type="entry name" value="Radical_SAM"/>
    <property type="match status" value="1"/>
</dbReference>
<dbReference type="Pfam" id="PF02310">
    <property type="entry name" value="B12-binding"/>
    <property type="match status" value="1"/>
</dbReference>
<dbReference type="SMART" id="SM00729">
    <property type="entry name" value="Elp3"/>
    <property type="match status" value="1"/>
</dbReference>
<feature type="domain" description="B12-binding" evidence="6">
    <location>
        <begin position="1"/>
        <end position="133"/>
    </location>
</feature>
<evidence type="ECO:0000256" key="5">
    <source>
        <dbReference type="ARBA" id="ARBA00023014"/>
    </source>
</evidence>
<reference evidence="8" key="1">
    <citation type="journal article" date="2015" name="Nature">
        <title>Complex archaea that bridge the gap between prokaryotes and eukaryotes.</title>
        <authorList>
            <person name="Spang A."/>
            <person name="Saw J.H."/>
            <person name="Jorgensen S.L."/>
            <person name="Zaremba-Niedzwiedzka K."/>
            <person name="Martijn J."/>
            <person name="Lind A.E."/>
            <person name="van Eijk R."/>
            <person name="Schleper C."/>
            <person name="Guy L."/>
            <person name="Ettema T.J."/>
        </authorList>
    </citation>
    <scope>NUCLEOTIDE SEQUENCE</scope>
</reference>
<dbReference type="SUPFAM" id="SSF102114">
    <property type="entry name" value="Radical SAM enzymes"/>
    <property type="match status" value="1"/>
</dbReference>
<feature type="domain" description="Radical SAM core" evidence="7">
    <location>
        <begin position="163"/>
        <end position="381"/>
    </location>
</feature>
<dbReference type="Pfam" id="PF04055">
    <property type="entry name" value="Radical_SAM"/>
    <property type="match status" value="1"/>
</dbReference>
<dbReference type="SFLD" id="SFLDG01123">
    <property type="entry name" value="methyltransferase_(Class_B)"/>
    <property type="match status" value="1"/>
</dbReference>
<keyword evidence="5" id="KW-0411">Iron-sulfur</keyword>
<dbReference type="GO" id="GO:0031419">
    <property type="term" value="F:cobalamin binding"/>
    <property type="evidence" value="ECO:0007669"/>
    <property type="project" value="InterPro"/>
</dbReference>
<dbReference type="InterPro" id="IPR007197">
    <property type="entry name" value="rSAM"/>
</dbReference>
<evidence type="ECO:0000313" key="8">
    <source>
        <dbReference type="EMBL" id="KKN20787.1"/>
    </source>
</evidence>
<dbReference type="PROSITE" id="PS51918">
    <property type="entry name" value="RADICAL_SAM"/>
    <property type="match status" value="1"/>
</dbReference>
<accession>A0A0F9P8P4</accession>
<organism evidence="8">
    <name type="scientific">marine sediment metagenome</name>
    <dbReference type="NCBI Taxonomy" id="412755"/>
    <lineage>
        <taxon>unclassified sequences</taxon>
        <taxon>metagenomes</taxon>
        <taxon>ecological metagenomes</taxon>
    </lineage>
</organism>
<dbReference type="SFLD" id="SFLDG01082">
    <property type="entry name" value="B12-binding_domain_containing"/>
    <property type="match status" value="1"/>
</dbReference>
<keyword evidence="2" id="KW-0949">S-adenosyl-L-methionine</keyword>
<dbReference type="InterPro" id="IPR034466">
    <property type="entry name" value="Methyltransferase_Class_B"/>
</dbReference>
<dbReference type="PANTHER" id="PTHR43409:SF16">
    <property type="entry name" value="SLR0320 PROTEIN"/>
    <property type="match status" value="1"/>
</dbReference>
<dbReference type="GO" id="GO:0005829">
    <property type="term" value="C:cytosol"/>
    <property type="evidence" value="ECO:0007669"/>
    <property type="project" value="TreeGrafter"/>
</dbReference>
<gene>
    <name evidence="8" type="ORF">LCGC14_0931970</name>
</gene>
<dbReference type="InterPro" id="IPR051198">
    <property type="entry name" value="BchE-like"/>
</dbReference>
<name>A0A0F9P8P4_9ZZZZ</name>
<evidence type="ECO:0000256" key="4">
    <source>
        <dbReference type="ARBA" id="ARBA00023004"/>
    </source>
</evidence>
<evidence type="ECO:0000256" key="3">
    <source>
        <dbReference type="ARBA" id="ARBA00022723"/>
    </source>
</evidence>
<dbReference type="Gene3D" id="3.40.50.280">
    <property type="entry name" value="Cobalamin-binding domain"/>
    <property type="match status" value="1"/>
</dbReference>
<dbReference type="PROSITE" id="PS51332">
    <property type="entry name" value="B12_BINDING"/>
    <property type="match status" value="1"/>
</dbReference>